<evidence type="ECO:0000256" key="1">
    <source>
        <dbReference type="SAM" id="MobiDB-lite"/>
    </source>
</evidence>
<organism evidence="2 3">
    <name type="scientific">Triticum turgidum subsp. durum</name>
    <name type="common">Durum wheat</name>
    <name type="synonym">Triticum durum</name>
    <dbReference type="NCBI Taxonomy" id="4567"/>
    <lineage>
        <taxon>Eukaryota</taxon>
        <taxon>Viridiplantae</taxon>
        <taxon>Streptophyta</taxon>
        <taxon>Embryophyta</taxon>
        <taxon>Tracheophyta</taxon>
        <taxon>Spermatophyta</taxon>
        <taxon>Magnoliopsida</taxon>
        <taxon>Liliopsida</taxon>
        <taxon>Poales</taxon>
        <taxon>Poaceae</taxon>
        <taxon>BOP clade</taxon>
        <taxon>Pooideae</taxon>
        <taxon>Triticodae</taxon>
        <taxon>Triticeae</taxon>
        <taxon>Triticinae</taxon>
        <taxon>Triticum</taxon>
    </lineage>
</organism>
<evidence type="ECO:0008006" key="4">
    <source>
        <dbReference type="Google" id="ProtNLM"/>
    </source>
</evidence>
<evidence type="ECO:0000313" key="2">
    <source>
        <dbReference type="EMBL" id="VAH19386.1"/>
    </source>
</evidence>
<dbReference type="AlphaFoldDB" id="A0A9R0QXI1"/>
<feature type="compositionally biased region" description="Basic and acidic residues" evidence="1">
    <location>
        <begin position="659"/>
        <end position="673"/>
    </location>
</feature>
<feature type="compositionally biased region" description="Basic and acidic residues" evidence="1">
    <location>
        <begin position="70"/>
        <end position="90"/>
    </location>
</feature>
<dbReference type="Gramene" id="TRITD1Bv1G152860.1">
    <property type="protein sequence ID" value="TRITD1Bv1G152860.1"/>
    <property type="gene ID" value="TRITD1Bv1G152860"/>
</dbReference>
<dbReference type="GO" id="GO:0005634">
    <property type="term" value="C:nucleus"/>
    <property type="evidence" value="ECO:0007669"/>
    <property type="project" value="TreeGrafter"/>
</dbReference>
<feature type="region of interest" description="Disordered" evidence="1">
    <location>
        <begin position="148"/>
        <end position="183"/>
    </location>
</feature>
<feature type="compositionally biased region" description="Polar residues" evidence="1">
    <location>
        <begin position="211"/>
        <end position="231"/>
    </location>
</feature>
<name>A0A9R0QXI1_TRITD</name>
<sequence>MGKHSSDEEDLGDVPDDDQYDTEDSFIDDAELDGRTGVLVLQDGRRRRDAASSSRCWRMGGGATDIGEDPATRREGGVPDVGGREKRTGVEVEHWTEVEIEGPRMGGGSDEYFEVDNLKTKHTGFFVNKGKLEQSEYGSVQNVVPDGTVQNVVPKKRRRRDSSNSYIENSKELAPGSMPVKAPKRNAEIGKNIASSDLSSYSEYHSEGNKPLTNKSNSPGRMQKGNASENATGAEYASHPKISSKGVSLPSSEIKDLNKHKTAVPQAVDFARKSTTNATNPYPAYLEKDAAVQLDLQLKKSSNVAKPDLPKKMRSKEKYGVNQFPGLTTTDNVYSTQTTHLAANRRIEGSGIKAKGTRLERAIRDLENIVGEYKPHTLDVPYIDPNCQGAVKRRLPQEIKQKLAKVARLSANQGKISEDELINRLMGIVGHLVQRRTLKRNMKEMVESGMCAKQEKADKFQQVKTEIYEMVKARLDTKPKVTEQRDDSAHDFQGGVSIDDKTALKGKFVLDAPLEDRICDLYDLYVEGMDEDKGPQSRKLYVEVRNEERMKRRRIAAAAKSRDGNPMVAQYATAQQVMQPPVKDASPSMTSTHTLYPVVNYGHSQVCRNAGRVGEVTVGAVSDGNRSSSADIKRRKLGSDAAVDLQLQANPLKAPPRYVSEKQKPAKRADDVKVGSSSSLPQTVLAVAGYDPQRPGYS</sequence>
<feature type="region of interest" description="Disordered" evidence="1">
    <location>
        <begin position="200"/>
        <end position="260"/>
    </location>
</feature>
<reference evidence="2 3" key="1">
    <citation type="submission" date="2017-09" db="EMBL/GenBank/DDBJ databases">
        <authorList>
            <consortium name="International Durum Wheat Genome Sequencing Consortium (IDWGSC)"/>
            <person name="Milanesi L."/>
        </authorList>
    </citation>
    <scope>NUCLEOTIDE SEQUENCE [LARGE SCALE GENOMIC DNA]</scope>
    <source>
        <strain evidence="3">cv. Svevo</strain>
    </source>
</reference>
<protein>
    <recommendedName>
        <fullName evidence="4">Hpc2-related domain-containing protein</fullName>
    </recommendedName>
</protein>
<feature type="compositionally biased region" description="Acidic residues" evidence="1">
    <location>
        <begin position="7"/>
        <end position="31"/>
    </location>
</feature>
<feature type="region of interest" description="Disordered" evidence="1">
    <location>
        <begin position="652"/>
        <end position="678"/>
    </location>
</feature>
<dbReference type="GO" id="GO:0006325">
    <property type="term" value="P:chromatin organization"/>
    <property type="evidence" value="ECO:0007669"/>
    <property type="project" value="TreeGrafter"/>
</dbReference>
<accession>A0A9R0QXI1</accession>
<gene>
    <name evidence="2" type="ORF">TRITD_1Bv1G152860</name>
</gene>
<keyword evidence="3" id="KW-1185">Reference proteome</keyword>
<dbReference type="PANTHER" id="PTHR21669:SF26">
    <property type="entry name" value="HPC2-RELATED DOMAIN-CONTAINING PROTEIN"/>
    <property type="match status" value="1"/>
</dbReference>
<dbReference type="PANTHER" id="PTHR21669">
    <property type="entry name" value="CAPZ-INTERACTING PROTEIN AND RELATED PROTEINS"/>
    <property type="match status" value="1"/>
</dbReference>
<dbReference type="Proteomes" id="UP000324705">
    <property type="component" value="Chromosome 1B"/>
</dbReference>
<feature type="region of interest" description="Disordered" evidence="1">
    <location>
        <begin position="1"/>
        <end position="90"/>
    </location>
</feature>
<proteinExistence type="predicted"/>
<evidence type="ECO:0000313" key="3">
    <source>
        <dbReference type="Proteomes" id="UP000324705"/>
    </source>
</evidence>
<dbReference type="EMBL" id="LT934112">
    <property type="protein sequence ID" value="VAH19386.1"/>
    <property type="molecule type" value="Genomic_DNA"/>
</dbReference>